<dbReference type="KEGG" id="emt:CPZ25_006060"/>
<evidence type="ECO:0000259" key="8">
    <source>
        <dbReference type="PROSITE" id="PS50928"/>
    </source>
</evidence>
<dbReference type="Proteomes" id="UP000218387">
    <property type="component" value="Chromosome"/>
</dbReference>
<proteinExistence type="inferred from homology"/>
<evidence type="ECO:0000256" key="5">
    <source>
        <dbReference type="ARBA" id="ARBA00022989"/>
    </source>
</evidence>
<comment type="similarity">
    <text evidence="7">Belongs to the binding-protein-dependent transport system permease family.</text>
</comment>
<feature type="transmembrane region" description="Helical" evidence="7">
    <location>
        <begin position="42"/>
        <end position="62"/>
    </location>
</feature>
<keyword evidence="2 7" id="KW-0813">Transport</keyword>
<name>A0A4P9C616_EUBML</name>
<dbReference type="InterPro" id="IPR035906">
    <property type="entry name" value="MetI-like_sf"/>
</dbReference>
<keyword evidence="5 7" id="KW-1133">Transmembrane helix</keyword>
<evidence type="ECO:0000256" key="7">
    <source>
        <dbReference type="RuleBase" id="RU363032"/>
    </source>
</evidence>
<keyword evidence="6 7" id="KW-0472">Membrane</keyword>
<dbReference type="Pfam" id="PF00528">
    <property type="entry name" value="BPD_transp_1"/>
    <property type="match status" value="1"/>
</dbReference>
<dbReference type="Gene3D" id="1.10.3720.10">
    <property type="entry name" value="MetI-like"/>
    <property type="match status" value="1"/>
</dbReference>
<dbReference type="InterPro" id="IPR000515">
    <property type="entry name" value="MetI-like"/>
</dbReference>
<evidence type="ECO:0000256" key="2">
    <source>
        <dbReference type="ARBA" id="ARBA00022448"/>
    </source>
</evidence>
<accession>A0A4P9C616</accession>
<dbReference type="RefSeq" id="WP_074617118.1">
    <property type="nucleotide sequence ID" value="NZ_CP029487.1"/>
</dbReference>
<keyword evidence="4 7" id="KW-0812">Transmembrane</keyword>
<evidence type="ECO:0000313" key="9">
    <source>
        <dbReference type="EMBL" id="QCT70909.1"/>
    </source>
</evidence>
<evidence type="ECO:0000256" key="4">
    <source>
        <dbReference type="ARBA" id="ARBA00022692"/>
    </source>
</evidence>
<comment type="subcellular location">
    <subcellularLocation>
        <location evidence="1 7">Cell membrane</location>
        <topology evidence="1 7">Multi-pass membrane protein</topology>
    </subcellularLocation>
</comment>
<feature type="transmembrane region" description="Helical" evidence="7">
    <location>
        <begin position="227"/>
        <end position="249"/>
    </location>
</feature>
<feature type="domain" description="ABC transmembrane type-1" evidence="8">
    <location>
        <begin position="65"/>
        <end position="245"/>
    </location>
</feature>
<evidence type="ECO:0000256" key="3">
    <source>
        <dbReference type="ARBA" id="ARBA00022475"/>
    </source>
</evidence>
<dbReference type="PANTHER" id="PTHR30151:SF0">
    <property type="entry name" value="ABC TRANSPORTER PERMEASE PROTEIN MJ0413-RELATED"/>
    <property type="match status" value="1"/>
</dbReference>
<dbReference type="AlphaFoldDB" id="A0A4P9C616"/>
<reference evidence="9 10" key="1">
    <citation type="submission" date="2018-05" db="EMBL/GenBank/DDBJ databases">
        <title>Genome comparison of Eubacterium sp.</title>
        <authorList>
            <person name="Feng Y."/>
            <person name="Sanchez-Andrea I."/>
            <person name="Stams A.J.M."/>
            <person name="De Vos W.M."/>
        </authorList>
    </citation>
    <scope>NUCLEOTIDE SEQUENCE [LARGE SCALE GENOMIC DNA]</scope>
    <source>
        <strain evidence="9 10">YI</strain>
    </source>
</reference>
<protein>
    <submittedName>
        <fullName evidence="9">ABC transporter permease</fullName>
    </submittedName>
</protein>
<feature type="transmembrane region" description="Helical" evidence="7">
    <location>
        <begin position="69"/>
        <end position="89"/>
    </location>
</feature>
<organism evidence="9 10">
    <name type="scientific">Eubacterium maltosivorans</name>
    <dbReference type="NCBI Taxonomy" id="2041044"/>
    <lineage>
        <taxon>Bacteria</taxon>
        <taxon>Bacillati</taxon>
        <taxon>Bacillota</taxon>
        <taxon>Clostridia</taxon>
        <taxon>Eubacteriales</taxon>
        <taxon>Eubacteriaceae</taxon>
        <taxon>Eubacterium</taxon>
    </lineage>
</organism>
<dbReference type="PANTHER" id="PTHR30151">
    <property type="entry name" value="ALKANE SULFONATE ABC TRANSPORTER-RELATED, MEMBRANE SUBUNIT"/>
    <property type="match status" value="1"/>
</dbReference>
<feature type="transmembrane region" description="Helical" evidence="7">
    <location>
        <begin position="16"/>
        <end position="36"/>
    </location>
</feature>
<evidence type="ECO:0000313" key="10">
    <source>
        <dbReference type="Proteomes" id="UP000218387"/>
    </source>
</evidence>
<dbReference type="EMBL" id="CP029487">
    <property type="protein sequence ID" value="QCT70909.1"/>
    <property type="molecule type" value="Genomic_DNA"/>
</dbReference>
<dbReference type="SUPFAM" id="SSF161098">
    <property type="entry name" value="MetI-like"/>
    <property type="match status" value="1"/>
</dbReference>
<keyword evidence="10" id="KW-1185">Reference proteome</keyword>
<evidence type="ECO:0000256" key="6">
    <source>
        <dbReference type="ARBA" id="ARBA00023136"/>
    </source>
</evidence>
<keyword evidence="3" id="KW-1003">Cell membrane</keyword>
<feature type="transmembrane region" description="Helical" evidence="7">
    <location>
        <begin position="126"/>
        <end position="145"/>
    </location>
</feature>
<gene>
    <name evidence="9" type="ORF">CPZ25_006060</name>
</gene>
<dbReference type="GO" id="GO:0055085">
    <property type="term" value="P:transmembrane transport"/>
    <property type="evidence" value="ECO:0007669"/>
    <property type="project" value="InterPro"/>
</dbReference>
<dbReference type="GO" id="GO:0005886">
    <property type="term" value="C:plasma membrane"/>
    <property type="evidence" value="ECO:0007669"/>
    <property type="project" value="UniProtKB-SubCell"/>
</dbReference>
<sequence>MKISTDSHIKKMPPGVLKLLAILFWVGVWQLGASMVGNSLVLPSPLVTLTGVAGVISEAGFFKDLGMTLIRVFGGIAVSVALGMAVGMLSGLNRILYELMLPFVTVVRTLPVVSVSILINLWIQSGWVPLMVTFLVCFPITWTNVVEGIQNTSSNLLEMAALYHVPFKWVLKDIYLPTLKPYFASALMNVIGMGWRSTVTSEVLANALPSVGMNLYYAKVYLETETLFSWTLIVVICSFTLEKLTVWFLRKIKAGDDYGY</sequence>
<feature type="transmembrane region" description="Helical" evidence="7">
    <location>
        <begin position="95"/>
        <end position="119"/>
    </location>
</feature>
<dbReference type="PROSITE" id="PS50928">
    <property type="entry name" value="ABC_TM1"/>
    <property type="match status" value="1"/>
</dbReference>
<evidence type="ECO:0000256" key="1">
    <source>
        <dbReference type="ARBA" id="ARBA00004651"/>
    </source>
</evidence>